<dbReference type="Gene3D" id="3.60.20.10">
    <property type="entry name" value="Glutamine Phosphoribosylpyrophosphate, subunit 1, domain 1"/>
    <property type="match status" value="1"/>
</dbReference>
<feature type="active site" description="Nucleophile" evidence="7">
    <location>
        <position position="26"/>
    </location>
</feature>
<evidence type="ECO:0000313" key="10">
    <source>
        <dbReference type="Proteomes" id="UP000009168"/>
    </source>
</evidence>
<accession>Q22MS9</accession>
<keyword evidence="10" id="KW-1185">Reference proteome</keyword>
<evidence type="ECO:0000256" key="2">
    <source>
        <dbReference type="ARBA" id="ARBA00022490"/>
    </source>
</evidence>
<dbReference type="PROSITE" id="PS00854">
    <property type="entry name" value="PROTEASOME_BETA_1"/>
    <property type="match status" value="1"/>
</dbReference>
<dbReference type="OrthoDB" id="7854943at2759"/>
<gene>
    <name evidence="9" type="ORF">TTHERM_00030440</name>
</gene>
<dbReference type="SUPFAM" id="SSF56235">
    <property type="entry name" value="N-terminal nucleophile aminohydrolases (Ntn hydrolases)"/>
    <property type="match status" value="1"/>
</dbReference>
<evidence type="ECO:0000313" key="9">
    <source>
        <dbReference type="EMBL" id="EAR86441.1"/>
    </source>
</evidence>
<dbReference type="InterPro" id="IPR000243">
    <property type="entry name" value="Pept_T1A_subB"/>
</dbReference>
<comment type="catalytic activity">
    <reaction evidence="1">
        <text>Cleavage of peptide bonds with very broad specificity.</text>
        <dbReference type="EC" id="3.4.25.1"/>
    </reaction>
</comment>
<evidence type="ECO:0000256" key="4">
    <source>
        <dbReference type="ARBA" id="ARBA00022698"/>
    </source>
</evidence>
<keyword evidence="8" id="KW-0539">Nucleus</keyword>
<dbReference type="GeneID" id="7828673"/>
<evidence type="ECO:0000256" key="5">
    <source>
        <dbReference type="ARBA" id="ARBA00022801"/>
    </source>
</evidence>
<comment type="subunit">
    <text evidence="8">Component of the proteasome complex.</text>
</comment>
<dbReference type="MEROPS" id="T01.010"/>
<keyword evidence="3" id="KW-0645">Protease</keyword>
<dbReference type="FunCoup" id="Q22MS9">
    <property type="interactions" value="507"/>
</dbReference>
<dbReference type="InterPro" id="IPR016050">
    <property type="entry name" value="Proteasome_bsu_CS"/>
</dbReference>
<comment type="subcellular location">
    <subcellularLocation>
        <location evidence="8">Cytoplasm</location>
    </subcellularLocation>
    <subcellularLocation>
        <location evidence="8">Nucleus</location>
    </subcellularLocation>
</comment>
<dbReference type="PRINTS" id="PR00141">
    <property type="entry name" value="PROTEASOME"/>
</dbReference>
<evidence type="ECO:0000256" key="7">
    <source>
        <dbReference type="PIRSR" id="PIRSR600243-1"/>
    </source>
</evidence>
<dbReference type="Pfam" id="PF00227">
    <property type="entry name" value="Proteasome"/>
    <property type="match status" value="1"/>
</dbReference>
<proteinExistence type="inferred from homology"/>
<keyword evidence="2 8" id="KW-0963">Cytoplasm</keyword>
<dbReference type="GO" id="GO:0005634">
    <property type="term" value="C:nucleus"/>
    <property type="evidence" value="ECO:0007669"/>
    <property type="project" value="UniProtKB-SubCell"/>
</dbReference>
<evidence type="ECO:0000256" key="6">
    <source>
        <dbReference type="ARBA" id="ARBA00022942"/>
    </source>
</evidence>
<dbReference type="KEGG" id="tet:TTHERM_00030440"/>
<dbReference type="PROSITE" id="PS51476">
    <property type="entry name" value="PROTEASOME_BETA_2"/>
    <property type="match status" value="1"/>
</dbReference>
<reference evidence="10" key="1">
    <citation type="journal article" date="2006" name="PLoS Biol.">
        <title>Macronuclear genome sequence of the ciliate Tetrahymena thermophila, a model eukaryote.</title>
        <authorList>
            <person name="Eisen J.A."/>
            <person name="Coyne R.S."/>
            <person name="Wu M."/>
            <person name="Wu D."/>
            <person name="Thiagarajan M."/>
            <person name="Wortman J.R."/>
            <person name="Badger J.H."/>
            <person name="Ren Q."/>
            <person name="Amedeo P."/>
            <person name="Jones K.M."/>
            <person name="Tallon L.J."/>
            <person name="Delcher A.L."/>
            <person name="Salzberg S.L."/>
            <person name="Silva J.C."/>
            <person name="Haas B.J."/>
            <person name="Majoros W.H."/>
            <person name="Farzad M."/>
            <person name="Carlton J.M."/>
            <person name="Smith R.K. Jr."/>
            <person name="Garg J."/>
            <person name="Pearlman R.E."/>
            <person name="Karrer K.M."/>
            <person name="Sun L."/>
            <person name="Manning G."/>
            <person name="Elde N.C."/>
            <person name="Turkewitz A.P."/>
            <person name="Asai D.J."/>
            <person name="Wilkes D.E."/>
            <person name="Wang Y."/>
            <person name="Cai H."/>
            <person name="Collins K."/>
            <person name="Stewart B.A."/>
            <person name="Lee S.R."/>
            <person name="Wilamowska K."/>
            <person name="Weinberg Z."/>
            <person name="Ruzzo W.L."/>
            <person name="Wloga D."/>
            <person name="Gaertig J."/>
            <person name="Frankel J."/>
            <person name="Tsao C.-C."/>
            <person name="Gorovsky M.A."/>
            <person name="Keeling P.J."/>
            <person name="Waller R.F."/>
            <person name="Patron N.J."/>
            <person name="Cherry J.M."/>
            <person name="Stover N.A."/>
            <person name="Krieger C.J."/>
            <person name="del Toro C."/>
            <person name="Ryder H.F."/>
            <person name="Williamson S.C."/>
            <person name="Barbeau R.A."/>
            <person name="Hamilton E.P."/>
            <person name="Orias E."/>
        </authorList>
    </citation>
    <scope>NUCLEOTIDE SEQUENCE [LARGE SCALE GENOMIC DNA]</scope>
    <source>
        <strain evidence="10">SB210</strain>
    </source>
</reference>
<keyword evidence="6 8" id="KW-0647">Proteasome</keyword>
<evidence type="ECO:0000256" key="1">
    <source>
        <dbReference type="ARBA" id="ARBA00001198"/>
    </source>
</evidence>
<dbReference type="PANTHER" id="PTHR32194:SF0">
    <property type="entry name" value="ATP-DEPENDENT PROTEASE SUBUNIT HSLV"/>
    <property type="match status" value="1"/>
</dbReference>
<evidence type="ECO:0000256" key="3">
    <source>
        <dbReference type="ARBA" id="ARBA00022670"/>
    </source>
</evidence>
<dbReference type="GO" id="GO:0004298">
    <property type="term" value="F:threonine-type endopeptidase activity"/>
    <property type="evidence" value="ECO:0007669"/>
    <property type="project" value="UniProtKB-KW"/>
</dbReference>
<dbReference type="Proteomes" id="UP000009168">
    <property type="component" value="Unassembled WGS sequence"/>
</dbReference>
<dbReference type="STRING" id="312017.Q22MS9"/>
<dbReference type="OMA" id="TFIYGYC"/>
<evidence type="ECO:0000256" key="8">
    <source>
        <dbReference type="RuleBase" id="RU004203"/>
    </source>
</evidence>
<name>Q22MS9_TETTS</name>
<dbReference type="CDD" id="cd03762">
    <property type="entry name" value="proteasome_beta_type_6"/>
    <property type="match status" value="1"/>
</dbReference>
<sequence>MFKTVQSDIQMLPDPFDYKHAESTGTSIMALVYDGGVLVGADSRTTSGSYIADRAQDKVDYLHERIYCLRSGSAADTQTLCSYVRYYLDVHSMELQRRPTVKTAAKLFSNLIYQYQDNLSAAVIVAGIDDNEGPSIYACQPSGSCIKQQVAIGGSGSGFIFSYVDANFRPNMDLESAKKLVKTALAHAMSRDGSSGGIIRLVNITKDNVTREFFDHKDLPYHFTNIH</sequence>
<comment type="function">
    <text evidence="8">Component of the proteasome, a multicatalytic proteinase complex which is characterized by its ability to cleave peptides with Arg, Phe, Tyr, Leu, and Glu adjacent to the leaving group at neutral or slightly basic pH. The proteasome has an ATP-dependent proteolytic activity.</text>
</comment>
<keyword evidence="4" id="KW-0888">Threonine protease</keyword>
<dbReference type="InterPro" id="IPR023333">
    <property type="entry name" value="Proteasome_suB-type"/>
</dbReference>
<keyword evidence="5" id="KW-0378">Hydrolase</keyword>
<dbReference type="GO" id="GO:0051603">
    <property type="term" value="P:proteolysis involved in protein catabolic process"/>
    <property type="evidence" value="ECO:0007669"/>
    <property type="project" value="InterPro"/>
</dbReference>
<dbReference type="eggNOG" id="KOG0174">
    <property type="taxonomic scope" value="Eukaryota"/>
</dbReference>
<dbReference type="PANTHER" id="PTHR32194">
    <property type="entry name" value="METALLOPROTEASE TLDD"/>
    <property type="match status" value="1"/>
</dbReference>
<dbReference type="HOGENOM" id="CLU_035750_5_2_1"/>
<dbReference type="GO" id="GO:0005737">
    <property type="term" value="C:cytoplasm"/>
    <property type="evidence" value="ECO:0007669"/>
    <property type="project" value="UniProtKB-SubCell"/>
</dbReference>
<dbReference type="EMBL" id="GG662720">
    <property type="protein sequence ID" value="EAR86441.1"/>
    <property type="molecule type" value="Genomic_DNA"/>
</dbReference>
<dbReference type="InterPro" id="IPR029055">
    <property type="entry name" value="Ntn_hydrolases_N"/>
</dbReference>
<dbReference type="InParanoid" id="Q22MS9"/>
<dbReference type="AlphaFoldDB" id="Q22MS9"/>
<protein>
    <recommendedName>
        <fullName evidence="8">Proteasome subunit beta</fullName>
    </recommendedName>
</protein>
<dbReference type="RefSeq" id="XP_976941.1">
    <property type="nucleotide sequence ID" value="XM_971848.3"/>
</dbReference>
<dbReference type="InterPro" id="IPR001353">
    <property type="entry name" value="Proteasome_sua/b"/>
</dbReference>
<organism evidence="9 10">
    <name type="scientific">Tetrahymena thermophila (strain SB210)</name>
    <dbReference type="NCBI Taxonomy" id="312017"/>
    <lineage>
        <taxon>Eukaryota</taxon>
        <taxon>Sar</taxon>
        <taxon>Alveolata</taxon>
        <taxon>Ciliophora</taxon>
        <taxon>Intramacronucleata</taxon>
        <taxon>Oligohymenophorea</taxon>
        <taxon>Hymenostomatida</taxon>
        <taxon>Tetrahymenina</taxon>
        <taxon>Tetrahymenidae</taxon>
        <taxon>Tetrahymena</taxon>
    </lineage>
</organism>
<dbReference type="GO" id="GO:0019774">
    <property type="term" value="C:proteasome core complex, beta-subunit complex"/>
    <property type="evidence" value="ECO:0007669"/>
    <property type="project" value="UniProtKB-ARBA"/>
</dbReference>
<comment type="similarity">
    <text evidence="8">Belongs to the peptidase T1B family.</text>
</comment>